<dbReference type="Proteomes" id="UP000664480">
    <property type="component" value="Unassembled WGS sequence"/>
</dbReference>
<dbReference type="EMBL" id="JAFKCU010000001">
    <property type="protein sequence ID" value="MBN7814684.1"/>
    <property type="molecule type" value="Genomic_DNA"/>
</dbReference>
<keyword evidence="3" id="KW-1185">Reference proteome</keyword>
<proteinExistence type="predicted"/>
<dbReference type="Pfam" id="PF07332">
    <property type="entry name" value="Phage_holin_3_6"/>
    <property type="match status" value="1"/>
</dbReference>
<name>A0ABS3CC52_9BACT</name>
<protein>
    <submittedName>
        <fullName evidence="2">Phage holin family protein</fullName>
    </submittedName>
</protein>
<evidence type="ECO:0000313" key="2">
    <source>
        <dbReference type="EMBL" id="MBN7814684.1"/>
    </source>
</evidence>
<comment type="caution">
    <text evidence="2">The sequence shown here is derived from an EMBL/GenBank/DDBJ whole genome shotgun (WGS) entry which is preliminary data.</text>
</comment>
<gene>
    <name evidence="2" type="ORF">J0A69_04555</name>
</gene>
<feature type="transmembrane region" description="Helical" evidence="1">
    <location>
        <begin position="68"/>
        <end position="89"/>
    </location>
</feature>
<dbReference type="InterPro" id="IPR009937">
    <property type="entry name" value="Phage_holin_3_6"/>
</dbReference>
<organism evidence="2 3">
    <name type="scientific">Algoriphagus pacificus</name>
    <dbReference type="NCBI Taxonomy" id="2811234"/>
    <lineage>
        <taxon>Bacteria</taxon>
        <taxon>Pseudomonadati</taxon>
        <taxon>Bacteroidota</taxon>
        <taxon>Cytophagia</taxon>
        <taxon>Cytophagales</taxon>
        <taxon>Cyclobacteriaceae</taxon>
        <taxon>Algoriphagus</taxon>
    </lineage>
</organism>
<dbReference type="RefSeq" id="WP_206585311.1">
    <property type="nucleotide sequence ID" value="NZ_JAFKCU010000001.1"/>
</dbReference>
<feature type="transmembrane region" description="Helical" evidence="1">
    <location>
        <begin position="37"/>
        <end position="62"/>
    </location>
</feature>
<accession>A0ABS3CC52</accession>
<sequence>MLKIGEIIQTLKGIVETKVELIKLEIQDEFLGVISRLLLLFLMSAICLLVLLFFSLSLAFYLSQFTNSPFMGFLLVGLLYLVILAFLYLTRYSKSIQRNIQDGMKVFIFNARKIKKDSDEQ</sequence>
<reference evidence="2 3" key="1">
    <citation type="submission" date="2021-03" db="EMBL/GenBank/DDBJ databases">
        <title>novel species isolated from a fishpond in China.</title>
        <authorList>
            <person name="Lu H."/>
            <person name="Cai Z."/>
        </authorList>
    </citation>
    <scope>NUCLEOTIDE SEQUENCE [LARGE SCALE GENOMIC DNA]</scope>
    <source>
        <strain evidence="2 3">YJ13C</strain>
    </source>
</reference>
<keyword evidence="1" id="KW-1133">Transmembrane helix</keyword>
<keyword evidence="1" id="KW-0472">Membrane</keyword>
<evidence type="ECO:0000256" key="1">
    <source>
        <dbReference type="SAM" id="Phobius"/>
    </source>
</evidence>
<keyword evidence="1" id="KW-0812">Transmembrane</keyword>
<evidence type="ECO:0000313" key="3">
    <source>
        <dbReference type="Proteomes" id="UP000664480"/>
    </source>
</evidence>